<keyword evidence="3" id="KW-1185">Reference proteome</keyword>
<dbReference type="HOGENOM" id="CLU_829373_0_0_1"/>
<evidence type="ECO:0000313" key="3">
    <source>
        <dbReference type="Proteomes" id="UP000028545"/>
    </source>
</evidence>
<evidence type="ECO:0000313" key="2">
    <source>
        <dbReference type="EMBL" id="KEZ46405.1"/>
    </source>
</evidence>
<dbReference type="RefSeq" id="XP_016646204.1">
    <property type="nucleotide sequence ID" value="XM_016783438.1"/>
</dbReference>
<feature type="chain" id="PRO_5001775687" evidence="1">
    <location>
        <begin position="26"/>
        <end position="335"/>
    </location>
</feature>
<organism evidence="2 3">
    <name type="scientific">Pseudallescheria apiosperma</name>
    <name type="common">Scedosporium apiospermum</name>
    <dbReference type="NCBI Taxonomy" id="563466"/>
    <lineage>
        <taxon>Eukaryota</taxon>
        <taxon>Fungi</taxon>
        <taxon>Dikarya</taxon>
        <taxon>Ascomycota</taxon>
        <taxon>Pezizomycotina</taxon>
        <taxon>Sordariomycetes</taxon>
        <taxon>Hypocreomycetidae</taxon>
        <taxon>Microascales</taxon>
        <taxon>Microascaceae</taxon>
        <taxon>Scedosporium</taxon>
    </lineage>
</organism>
<dbReference type="AlphaFoldDB" id="A0A084GGE3"/>
<sequence>MPARGTIRCLTALASIITLVPFSFAAIDCNAESHTISSQQDASDLDECAESGQKIRGEVVISPETATDIEIASFGNINGRIVATDNPYLESLKLGNATTATSETSPSLSLINVTSLGSLVFDDSVWRLGDLDLRSLPKLATLDWGVGRPPIDPYIAQNLELLEVGSVTLTGLPNLRKIGSSGQEIVLGLNVTMKDVALESVDAFTNFTESRHLAIEGIPNVNRITFSYVLSESVTIQGNGELDIAFTHPDYRGWRFRGGKGKLRFREPFPIKHNHAHSRNLYDGAKSKFANRWDGRLLAFSYRKRCLAVGGLLKSEGLVAEAGEYTPPYTRELGE</sequence>
<reference evidence="2 3" key="1">
    <citation type="journal article" date="2014" name="Genome Announc.">
        <title>Draft genome sequence of the pathogenic fungus Scedosporium apiospermum.</title>
        <authorList>
            <person name="Vandeputte P."/>
            <person name="Ghamrawi S."/>
            <person name="Rechenmann M."/>
            <person name="Iltis A."/>
            <person name="Giraud S."/>
            <person name="Fleury M."/>
            <person name="Thornton C."/>
            <person name="Delhaes L."/>
            <person name="Meyer W."/>
            <person name="Papon N."/>
            <person name="Bouchara J.P."/>
        </authorList>
    </citation>
    <scope>NUCLEOTIDE SEQUENCE [LARGE SCALE GENOMIC DNA]</scope>
    <source>
        <strain evidence="2 3">IHEM 14462</strain>
    </source>
</reference>
<dbReference type="KEGG" id="sapo:SAPIO_CDS0724"/>
<dbReference type="Proteomes" id="UP000028545">
    <property type="component" value="Unassembled WGS sequence"/>
</dbReference>
<evidence type="ECO:0000256" key="1">
    <source>
        <dbReference type="SAM" id="SignalP"/>
    </source>
</evidence>
<dbReference type="OrthoDB" id="676979at2759"/>
<name>A0A084GGE3_PSEDA</name>
<comment type="caution">
    <text evidence="2">The sequence shown here is derived from an EMBL/GenBank/DDBJ whole genome shotgun (WGS) entry which is preliminary data.</text>
</comment>
<protein>
    <submittedName>
        <fullName evidence="2">Uncharacterized protein</fullName>
    </submittedName>
</protein>
<feature type="signal peptide" evidence="1">
    <location>
        <begin position="1"/>
        <end position="25"/>
    </location>
</feature>
<dbReference type="EMBL" id="JOWA01000033">
    <property type="protein sequence ID" value="KEZ46405.1"/>
    <property type="molecule type" value="Genomic_DNA"/>
</dbReference>
<proteinExistence type="predicted"/>
<accession>A0A084GGE3</accession>
<dbReference type="GeneID" id="27718876"/>
<dbReference type="VEuPathDB" id="FungiDB:SAPIO_CDS0724"/>
<gene>
    <name evidence="2" type="ORF">SAPIO_CDS0724</name>
</gene>
<keyword evidence="1" id="KW-0732">Signal</keyword>